<dbReference type="EMBL" id="CADEPI010000104">
    <property type="protein sequence ID" value="CAB3374826.1"/>
    <property type="molecule type" value="Genomic_DNA"/>
</dbReference>
<dbReference type="OrthoDB" id="8197531at2759"/>
<dbReference type="AlphaFoldDB" id="A0A8S1CTP2"/>
<sequence length="183" mass="20847">MTMFFPAVSRIGRTIVFGSAASGMIRGGTCLLLLLVAVARRGDCKPLELQGYPHTPQDQEDFHQYVQDGKFEHLERKFGLQDLLRMLESYIEEPTRKPLAHLEPLTLEQYERLREYHGRHGNGQLMPQSPPLEEPDLQIIDVADLMQPEDDKRGGYMSLCHFKICNMGRKRSVGSPLQALRSP</sequence>
<proteinExistence type="predicted"/>
<reference evidence="1 2" key="1">
    <citation type="submission" date="2020-04" db="EMBL/GenBank/DDBJ databases">
        <authorList>
            <person name="Alioto T."/>
            <person name="Alioto T."/>
            <person name="Gomez Garrido J."/>
        </authorList>
    </citation>
    <scope>NUCLEOTIDE SEQUENCE [LARGE SCALE GENOMIC DNA]</scope>
</reference>
<dbReference type="Proteomes" id="UP000494165">
    <property type="component" value="Unassembled WGS sequence"/>
</dbReference>
<evidence type="ECO:0000313" key="1">
    <source>
        <dbReference type="EMBL" id="CAB3374826.1"/>
    </source>
</evidence>
<accession>A0A8S1CTP2</accession>
<organism evidence="1 2">
    <name type="scientific">Cloeon dipterum</name>
    <dbReference type="NCBI Taxonomy" id="197152"/>
    <lineage>
        <taxon>Eukaryota</taxon>
        <taxon>Metazoa</taxon>
        <taxon>Ecdysozoa</taxon>
        <taxon>Arthropoda</taxon>
        <taxon>Hexapoda</taxon>
        <taxon>Insecta</taxon>
        <taxon>Pterygota</taxon>
        <taxon>Palaeoptera</taxon>
        <taxon>Ephemeroptera</taxon>
        <taxon>Pisciforma</taxon>
        <taxon>Baetidae</taxon>
        <taxon>Cloeon</taxon>
    </lineage>
</organism>
<comment type="caution">
    <text evidence="1">The sequence shown here is derived from an EMBL/GenBank/DDBJ whole genome shotgun (WGS) entry which is preliminary data.</text>
</comment>
<keyword evidence="2" id="KW-1185">Reference proteome</keyword>
<evidence type="ECO:0000313" key="2">
    <source>
        <dbReference type="Proteomes" id="UP000494165"/>
    </source>
</evidence>
<protein>
    <submittedName>
        <fullName evidence="1">Uncharacterized protein</fullName>
    </submittedName>
</protein>
<name>A0A8S1CTP2_9INSE</name>
<gene>
    <name evidence="1" type="ORF">CLODIP_2_CD00786</name>
</gene>